<evidence type="ECO:0000313" key="1">
    <source>
        <dbReference type="EMBL" id="CAI9603718.1"/>
    </source>
</evidence>
<protein>
    <submittedName>
        <fullName evidence="1">Uncharacterized protein</fullName>
    </submittedName>
</protein>
<reference evidence="1" key="1">
    <citation type="submission" date="2023-05" db="EMBL/GenBank/DDBJ databases">
        <authorList>
            <person name="Stuckert A."/>
        </authorList>
    </citation>
    <scope>NUCLEOTIDE SEQUENCE</scope>
</reference>
<comment type="caution">
    <text evidence="1">The sequence shown here is derived from an EMBL/GenBank/DDBJ whole genome shotgun (WGS) entry which is preliminary data.</text>
</comment>
<proteinExistence type="predicted"/>
<accession>A0ABN9G2W4</accession>
<evidence type="ECO:0000313" key="2">
    <source>
        <dbReference type="Proteomes" id="UP001162483"/>
    </source>
</evidence>
<name>A0ABN9G2W4_9NEOB</name>
<sequence length="98" mass="10848">SNKVCPSVCPLTLGVPIRVLLYISFPHQSTTLHQVFPSQWHLASGILIRVPSYTQSTPFYLISPSECPFTSHCPSECPFPSRAHQSAPFHSICPFVPP</sequence>
<organism evidence="1 2">
    <name type="scientific">Staurois parvus</name>
    <dbReference type="NCBI Taxonomy" id="386267"/>
    <lineage>
        <taxon>Eukaryota</taxon>
        <taxon>Metazoa</taxon>
        <taxon>Chordata</taxon>
        <taxon>Craniata</taxon>
        <taxon>Vertebrata</taxon>
        <taxon>Euteleostomi</taxon>
        <taxon>Amphibia</taxon>
        <taxon>Batrachia</taxon>
        <taxon>Anura</taxon>
        <taxon>Neobatrachia</taxon>
        <taxon>Ranoidea</taxon>
        <taxon>Ranidae</taxon>
        <taxon>Staurois</taxon>
    </lineage>
</organism>
<gene>
    <name evidence="1" type="ORF">SPARVUS_LOCUS13362723</name>
</gene>
<keyword evidence="2" id="KW-1185">Reference proteome</keyword>
<dbReference type="Proteomes" id="UP001162483">
    <property type="component" value="Unassembled WGS sequence"/>
</dbReference>
<dbReference type="EMBL" id="CATNWA010017873">
    <property type="protein sequence ID" value="CAI9603718.1"/>
    <property type="molecule type" value="Genomic_DNA"/>
</dbReference>
<feature type="non-terminal residue" evidence="1">
    <location>
        <position position="1"/>
    </location>
</feature>